<evidence type="ECO:0000259" key="4">
    <source>
        <dbReference type="PROSITE" id="PS51118"/>
    </source>
</evidence>
<dbReference type="RefSeq" id="WP_179753873.1">
    <property type="nucleotide sequence ID" value="NZ_JACCBU010000001.1"/>
</dbReference>
<feature type="domain" description="HTH hxlR-type" evidence="4">
    <location>
        <begin position="8"/>
        <end position="106"/>
    </location>
</feature>
<dbReference type="EMBL" id="JACCBU010000001">
    <property type="protein sequence ID" value="NYE72817.1"/>
    <property type="molecule type" value="Genomic_DNA"/>
</dbReference>
<keyword evidence="2 5" id="KW-0238">DNA-binding</keyword>
<dbReference type="GO" id="GO:0003677">
    <property type="term" value="F:DNA binding"/>
    <property type="evidence" value="ECO:0007669"/>
    <property type="project" value="UniProtKB-KW"/>
</dbReference>
<protein>
    <submittedName>
        <fullName evidence="5">DNA-binding HxlR family transcriptional regulator</fullName>
    </submittedName>
</protein>
<dbReference type="PROSITE" id="PS51118">
    <property type="entry name" value="HTH_HXLR"/>
    <property type="match status" value="1"/>
</dbReference>
<reference evidence="5 6" key="1">
    <citation type="submission" date="2020-07" db="EMBL/GenBank/DDBJ databases">
        <title>Sequencing the genomes of 1000 actinobacteria strains.</title>
        <authorList>
            <person name="Klenk H.-P."/>
        </authorList>
    </citation>
    <scope>NUCLEOTIDE SEQUENCE [LARGE SCALE GENOMIC DNA]</scope>
    <source>
        <strain evidence="5 6">DSM 22083</strain>
    </source>
</reference>
<sequence length="227" mass="24648">MKVFNDPCGTARALDTIGDRWALLVVRELLYGPKRFVDLARGLAPISQNVLSQRLHKLTDAGVVRRRTLGPPVGGPAYQLTEMGEELHSVLVVLGRWGSRLPLDPGVTADLSVDALTLALETTFDPGIAGTLATSVLLRLGHDSFLATVTAGEFTIRRSESADAEIMIITEPGDLQRLVFARTDLAQAVRDGTVMITGDRRKARRFLRCFPVPPPFPDALRPGGADR</sequence>
<dbReference type="PANTHER" id="PTHR33204:SF18">
    <property type="entry name" value="TRANSCRIPTIONAL REGULATORY PROTEIN"/>
    <property type="match status" value="1"/>
</dbReference>
<evidence type="ECO:0000256" key="3">
    <source>
        <dbReference type="ARBA" id="ARBA00023163"/>
    </source>
</evidence>
<dbReference type="Gene3D" id="3.30.1050.10">
    <property type="entry name" value="SCP2 sterol-binding domain"/>
    <property type="match status" value="1"/>
</dbReference>
<proteinExistence type="predicted"/>
<dbReference type="Gene3D" id="1.10.10.10">
    <property type="entry name" value="Winged helix-like DNA-binding domain superfamily/Winged helix DNA-binding domain"/>
    <property type="match status" value="1"/>
</dbReference>
<keyword evidence="1" id="KW-0805">Transcription regulation</keyword>
<comment type="caution">
    <text evidence="5">The sequence shown here is derived from an EMBL/GenBank/DDBJ whole genome shotgun (WGS) entry which is preliminary data.</text>
</comment>
<evidence type="ECO:0000313" key="6">
    <source>
        <dbReference type="Proteomes" id="UP000569914"/>
    </source>
</evidence>
<keyword evidence="6" id="KW-1185">Reference proteome</keyword>
<dbReference type="SUPFAM" id="SSF46785">
    <property type="entry name" value="Winged helix' DNA-binding domain"/>
    <property type="match status" value="1"/>
</dbReference>
<dbReference type="PANTHER" id="PTHR33204">
    <property type="entry name" value="TRANSCRIPTIONAL REGULATOR, MARR FAMILY"/>
    <property type="match status" value="1"/>
</dbReference>
<dbReference type="InterPro" id="IPR002577">
    <property type="entry name" value="HTH_HxlR"/>
</dbReference>
<gene>
    <name evidence="5" type="ORF">BKA15_004146</name>
</gene>
<name>A0A7Y9I9V6_9ACTN</name>
<dbReference type="InterPro" id="IPR011991">
    <property type="entry name" value="ArsR-like_HTH"/>
</dbReference>
<dbReference type="AlphaFoldDB" id="A0A7Y9I9V6"/>
<dbReference type="Proteomes" id="UP000569914">
    <property type="component" value="Unassembled WGS sequence"/>
</dbReference>
<evidence type="ECO:0000313" key="5">
    <source>
        <dbReference type="EMBL" id="NYE72817.1"/>
    </source>
</evidence>
<dbReference type="CDD" id="cd00090">
    <property type="entry name" value="HTH_ARSR"/>
    <property type="match status" value="1"/>
</dbReference>
<organism evidence="5 6">
    <name type="scientific">Microlunatus parietis</name>
    <dbReference type="NCBI Taxonomy" id="682979"/>
    <lineage>
        <taxon>Bacteria</taxon>
        <taxon>Bacillati</taxon>
        <taxon>Actinomycetota</taxon>
        <taxon>Actinomycetes</taxon>
        <taxon>Propionibacteriales</taxon>
        <taxon>Propionibacteriaceae</taxon>
        <taxon>Microlunatus</taxon>
    </lineage>
</organism>
<evidence type="ECO:0000256" key="2">
    <source>
        <dbReference type="ARBA" id="ARBA00023125"/>
    </source>
</evidence>
<dbReference type="InterPro" id="IPR036390">
    <property type="entry name" value="WH_DNA-bd_sf"/>
</dbReference>
<dbReference type="InterPro" id="IPR036388">
    <property type="entry name" value="WH-like_DNA-bd_sf"/>
</dbReference>
<evidence type="ECO:0000256" key="1">
    <source>
        <dbReference type="ARBA" id="ARBA00023015"/>
    </source>
</evidence>
<keyword evidence="3" id="KW-0804">Transcription</keyword>
<dbReference type="SUPFAM" id="SSF55718">
    <property type="entry name" value="SCP-like"/>
    <property type="match status" value="1"/>
</dbReference>
<dbReference type="InterPro" id="IPR036527">
    <property type="entry name" value="SCP2_sterol-bd_dom_sf"/>
</dbReference>
<accession>A0A7Y9I9V6</accession>
<dbReference type="Pfam" id="PF01638">
    <property type="entry name" value="HxlR"/>
    <property type="match status" value="1"/>
</dbReference>